<dbReference type="Pfam" id="PF00512">
    <property type="entry name" value="HisKA"/>
    <property type="match status" value="1"/>
</dbReference>
<evidence type="ECO:0000256" key="11">
    <source>
        <dbReference type="ARBA" id="ARBA00023012"/>
    </source>
</evidence>
<keyword evidence="18" id="KW-1185">Reference proteome</keyword>
<dbReference type="Pfam" id="PF13188">
    <property type="entry name" value="PAS_8"/>
    <property type="match status" value="1"/>
</dbReference>
<evidence type="ECO:0000256" key="4">
    <source>
        <dbReference type="ARBA" id="ARBA00022553"/>
    </source>
</evidence>
<dbReference type="SUPFAM" id="SSF55874">
    <property type="entry name" value="ATPase domain of HSP90 chaperone/DNA topoisomerase II/histidine kinase"/>
    <property type="match status" value="1"/>
</dbReference>
<reference evidence="17 18" key="1">
    <citation type="submission" date="2018-02" db="EMBL/GenBank/DDBJ databases">
        <title>Novel Leptospira species isolated from soil and water in Japan.</title>
        <authorList>
            <person name="Nakao R."/>
            <person name="Masuzawa T."/>
        </authorList>
    </citation>
    <scope>NUCLEOTIDE SEQUENCE [LARGE SCALE GENOMIC DNA]</scope>
    <source>
        <strain evidence="17 18">YH101</strain>
    </source>
</reference>
<keyword evidence="4" id="KW-0597">Phosphoprotein</keyword>
<gene>
    <name evidence="17" type="ORF">LPTSP4_33480</name>
</gene>
<dbReference type="GO" id="GO:0030295">
    <property type="term" value="F:protein kinase activator activity"/>
    <property type="evidence" value="ECO:0007669"/>
    <property type="project" value="TreeGrafter"/>
</dbReference>
<comment type="catalytic activity">
    <reaction evidence="1">
        <text>ATP + protein L-histidine = ADP + protein N-phospho-L-histidine.</text>
        <dbReference type="EC" id="2.7.13.3"/>
    </reaction>
</comment>
<evidence type="ECO:0000256" key="6">
    <source>
        <dbReference type="ARBA" id="ARBA00022692"/>
    </source>
</evidence>
<dbReference type="PANTHER" id="PTHR42878:SF7">
    <property type="entry name" value="SENSOR HISTIDINE KINASE GLRK"/>
    <property type="match status" value="1"/>
</dbReference>
<keyword evidence="6 13" id="KW-0812">Transmembrane</keyword>
<evidence type="ECO:0000256" key="5">
    <source>
        <dbReference type="ARBA" id="ARBA00022679"/>
    </source>
</evidence>
<dbReference type="InterPro" id="IPR000014">
    <property type="entry name" value="PAS"/>
</dbReference>
<dbReference type="InterPro" id="IPR003594">
    <property type="entry name" value="HATPase_dom"/>
</dbReference>
<dbReference type="InterPro" id="IPR050351">
    <property type="entry name" value="BphY/WalK/GraS-like"/>
</dbReference>
<keyword evidence="9" id="KW-0067">ATP-binding</keyword>
<evidence type="ECO:0000256" key="10">
    <source>
        <dbReference type="ARBA" id="ARBA00022989"/>
    </source>
</evidence>
<dbReference type="EMBL" id="BFBB01000009">
    <property type="protein sequence ID" value="GBF51810.1"/>
    <property type="molecule type" value="Genomic_DNA"/>
</dbReference>
<evidence type="ECO:0000256" key="3">
    <source>
        <dbReference type="ARBA" id="ARBA00012438"/>
    </source>
</evidence>
<evidence type="ECO:0000259" key="15">
    <source>
        <dbReference type="PROSITE" id="PS50112"/>
    </source>
</evidence>
<evidence type="ECO:0000256" key="13">
    <source>
        <dbReference type="SAM" id="Phobius"/>
    </source>
</evidence>
<evidence type="ECO:0000256" key="9">
    <source>
        <dbReference type="ARBA" id="ARBA00022840"/>
    </source>
</evidence>
<dbReference type="SUPFAM" id="SSF55785">
    <property type="entry name" value="PYP-like sensor domain (PAS domain)"/>
    <property type="match status" value="1"/>
</dbReference>
<evidence type="ECO:0000313" key="18">
    <source>
        <dbReference type="Proteomes" id="UP000245133"/>
    </source>
</evidence>
<keyword evidence="12 13" id="KW-0472">Membrane</keyword>
<dbReference type="NCBIfam" id="TIGR00229">
    <property type="entry name" value="sensory_box"/>
    <property type="match status" value="1"/>
</dbReference>
<dbReference type="SMART" id="SM00387">
    <property type="entry name" value="HATPase_c"/>
    <property type="match status" value="1"/>
</dbReference>
<feature type="domain" description="PAS" evidence="15">
    <location>
        <begin position="231"/>
        <end position="299"/>
    </location>
</feature>
<keyword evidence="11" id="KW-0902">Two-component regulatory system</keyword>
<feature type="domain" description="PAC" evidence="16">
    <location>
        <begin position="312"/>
        <end position="363"/>
    </location>
</feature>
<sequence length="600" mass="68832">MSHEYTYMNLDPKTIIVINTLGSLFMSIGCFVASYGQLGRLIYVRMWAYGTLVQCLGWIVQGVLRGIIPDIISISFGNALILASIVFYYNILRLFFHQEAYIRTSILFILSEVIVLVLFVSSHYDQKFRVSILSMYASIPLLLSVWEVIKNAKDENFSLYFFAFFCAVAGLFLSFRVYYYFVEDVDPRAITFGPSKIQDFTYLIFYITSIMLTFSFALVCIDRFVKEQVKSEEKYRLLAENSSDLIWLYDLNQDSFRYISPSVQQMYGLSVKKAMRKKLKDMLELKESESFFKLLEERLILFKSNPDSKRYYQDEIQIMHANSEKKWIELISSFQGSTESGIQILGVAREIEKRKQTELENQKYLEDLKTINSTKDRFLSIIAHDLKAPIGGIHTYINMVLEDIHEQSLEKTKEELSLLKDTSSELLSLLNNLLTWARSQKGDIPFDPEHISLFSAANRCIQLLTSSAENKDIEITNQIPIKTVIYADEQMLDTILRNLINNAIKYSHPGNKVIISSEDLDDSLVIHVEDFGMGMNHGTISRLFQLENKQASAPGTRGERGTGLGLVLCKEFILRHQGSISVQSEREIGSRFSVTFPKGN</sequence>
<proteinExistence type="predicted"/>
<dbReference type="InterPro" id="IPR036890">
    <property type="entry name" value="HATPase_C_sf"/>
</dbReference>
<dbReference type="SMART" id="SM00388">
    <property type="entry name" value="HisKA"/>
    <property type="match status" value="1"/>
</dbReference>
<dbReference type="GO" id="GO:0005524">
    <property type="term" value="F:ATP binding"/>
    <property type="evidence" value="ECO:0007669"/>
    <property type="project" value="UniProtKB-KW"/>
</dbReference>
<evidence type="ECO:0000259" key="14">
    <source>
        <dbReference type="PROSITE" id="PS50109"/>
    </source>
</evidence>
<feature type="transmembrane region" description="Helical" evidence="13">
    <location>
        <begin position="201"/>
        <end position="221"/>
    </location>
</feature>
<dbReference type="CDD" id="cd00082">
    <property type="entry name" value="HisKA"/>
    <property type="match status" value="1"/>
</dbReference>
<dbReference type="GO" id="GO:0000156">
    <property type="term" value="F:phosphorelay response regulator activity"/>
    <property type="evidence" value="ECO:0007669"/>
    <property type="project" value="TreeGrafter"/>
</dbReference>
<organism evidence="17 18">
    <name type="scientific">Leptospira ryugenii</name>
    <dbReference type="NCBI Taxonomy" id="1917863"/>
    <lineage>
        <taxon>Bacteria</taxon>
        <taxon>Pseudomonadati</taxon>
        <taxon>Spirochaetota</taxon>
        <taxon>Spirochaetia</taxon>
        <taxon>Leptospirales</taxon>
        <taxon>Leptospiraceae</taxon>
        <taxon>Leptospira</taxon>
    </lineage>
</organism>
<dbReference type="GO" id="GO:0007234">
    <property type="term" value="P:osmosensory signaling via phosphorelay pathway"/>
    <property type="evidence" value="ECO:0007669"/>
    <property type="project" value="TreeGrafter"/>
</dbReference>
<evidence type="ECO:0000256" key="2">
    <source>
        <dbReference type="ARBA" id="ARBA00004141"/>
    </source>
</evidence>
<feature type="transmembrane region" description="Helical" evidence="13">
    <location>
        <begin position="104"/>
        <end position="124"/>
    </location>
</feature>
<dbReference type="CDD" id="cd00130">
    <property type="entry name" value="PAS"/>
    <property type="match status" value="1"/>
</dbReference>
<name>A0A2P2E4K1_9LEPT</name>
<feature type="transmembrane region" description="Helical" evidence="13">
    <location>
        <begin position="130"/>
        <end position="149"/>
    </location>
</feature>
<evidence type="ECO:0000313" key="17">
    <source>
        <dbReference type="EMBL" id="GBF51810.1"/>
    </source>
</evidence>
<dbReference type="Proteomes" id="UP000245133">
    <property type="component" value="Unassembled WGS sequence"/>
</dbReference>
<dbReference type="Gene3D" id="1.10.287.130">
    <property type="match status" value="1"/>
</dbReference>
<feature type="transmembrane region" description="Helical" evidence="13">
    <location>
        <begin position="47"/>
        <end position="68"/>
    </location>
</feature>
<feature type="domain" description="Histidine kinase" evidence="14">
    <location>
        <begin position="381"/>
        <end position="600"/>
    </location>
</feature>
<comment type="subcellular location">
    <subcellularLocation>
        <location evidence="2">Membrane</location>
        <topology evidence="2">Multi-pass membrane protein</topology>
    </subcellularLocation>
</comment>
<dbReference type="GO" id="GO:0000155">
    <property type="term" value="F:phosphorelay sensor kinase activity"/>
    <property type="evidence" value="ECO:0007669"/>
    <property type="project" value="InterPro"/>
</dbReference>
<accession>A0A2P2E4K1</accession>
<dbReference type="InterPro" id="IPR003661">
    <property type="entry name" value="HisK_dim/P_dom"/>
</dbReference>
<dbReference type="InterPro" id="IPR005467">
    <property type="entry name" value="His_kinase_dom"/>
</dbReference>
<dbReference type="AlphaFoldDB" id="A0A2P2E4K1"/>
<dbReference type="InterPro" id="IPR036097">
    <property type="entry name" value="HisK_dim/P_sf"/>
</dbReference>
<dbReference type="Pfam" id="PF02518">
    <property type="entry name" value="HATPase_c"/>
    <property type="match status" value="1"/>
</dbReference>
<dbReference type="Gene3D" id="3.30.450.20">
    <property type="entry name" value="PAS domain"/>
    <property type="match status" value="1"/>
</dbReference>
<feature type="transmembrane region" description="Helical" evidence="13">
    <location>
        <begin position="161"/>
        <end position="181"/>
    </location>
</feature>
<dbReference type="PROSITE" id="PS50109">
    <property type="entry name" value="HIS_KIN"/>
    <property type="match status" value="1"/>
</dbReference>
<protein>
    <recommendedName>
        <fullName evidence="3">histidine kinase</fullName>
        <ecNumber evidence="3">2.7.13.3</ecNumber>
    </recommendedName>
</protein>
<dbReference type="PROSITE" id="PS50112">
    <property type="entry name" value="PAS"/>
    <property type="match status" value="1"/>
</dbReference>
<dbReference type="PRINTS" id="PR00344">
    <property type="entry name" value="BCTRLSENSOR"/>
</dbReference>
<keyword evidence="8" id="KW-0418">Kinase</keyword>
<dbReference type="PANTHER" id="PTHR42878">
    <property type="entry name" value="TWO-COMPONENT HISTIDINE KINASE"/>
    <property type="match status" value="1"/>
</dbReference>
<evidence type="ECO:0000256" key="7">
    <source>
        <dbReference type="ARBA" id="ARBA00022741"/>
    </source>
</evidence>
<feature type="transmembrane region" description="Helical" evidence="13">
    <location>
        <begin position="15"/>
        <end position="35"/>
    </location>
</feature>
<evidence type="ECO:0000256" key="8">
    <source>
        <dbReference type="ARBA" id="ARBA00022777"/>
    </source>
</evidence>
<dbReference type="InterPro" id="IPR004358">
    <property type="entry name" value="Sig_transdc_His_kin-like_C"/>
</dbReference>
<dbReference type="PROSITE" id="PS50113">
    <property type="entry name" value="PAC"/>
    <property type="match status" value="1"/>
</dbReference>
<feature type="transmembrane region" description="Helical" evidence="13">
    <location>
        <begin position="74"/>
        <end position="92"/>
    </location>
</feature>
<dbReference type="InterPro" id="IPR000700">
    <property type="entry name" value="PAS-assoc_C"/>
</dbReference>
<dbReference type="Gene3D" id="3.30.565.10">
    <property type="entry name" value="Histidine kinase-like ATPase, C-terminal domain"/>
    <property type="match status" value="1"/>
</dbReference>
<dbReference type="InterPro" id="IPR035965">
    <property type="entry name" value="PAS-like_dom_sf"/>
</dbReference>
<evidence type="ECO:0000259" key="16">
    <source>
        <dbReference type="PROSITE" id="PS50113"/>
    </source>
</evidence>
<evidence type="ECO:0000256" key="12">
    <source>
        <dbReference type="ARBA" id="ARBA00023136"/>
    </source>
</evidence>
<keyword evidence="10 13" id="KW-1133">Transmembrane helix</keyword>
<dbReference type="SUPFAM" id="SSF47384">
    <property type="entry name" value="Homodimeric domain of signal transducing histidine kinase"/>
    <property type="match status" value="1"/>
</dbReference>
<keyword evidence="5" id="KW-0808">Transferase</keyword>
<dbReference type="SMART" id="SM00091">
    <property type="entry name" value="PAS"/>
    <property type="match status" value="1"/>
</dbReference>
<comment type="caution">
    <text evidence="17">The sequence shown here is derived from an EMBL/GenBank/DDBJ whole genome shotgun (WGS) entry which is preliminary data.</text>
</comment>
<keyword evidence="7" id="KW-0547">Nucleotide-binding</keyword>
<dbReference type="GO" id="GO:0016020">
    <property type="term" value="C:membrane"/>
    <property type="evidence" value="ECO:0007669"/>
    <property type="project" value="UniProtKB-SubCell"/>
</dbReference>
<evidence type="ECO:0000256" key="1">
    <source>
        <dbReference type="ARBA" id="ARBA00000085"/>
    </source>
</evidence>
<dbReference type="EC" id="2.7.13.3" evidence="3"/>